<evidence type="ECO:0000313" key="2">
    <source>
        <dbReference type="EMBL" id="KAB1079177.1"/>
    </source>
</evidence>
<organism evidence="2 3">
    <name type="scientific">Methylobacterium soli</name>
    <dbReference type="NCBI Taxonomy" id="553447"/>
    <lineage>
        <taxon>Bacteria</taxon>
        <taxon>Pseudomonadati</taxon>
        <taxon>Pseudomonadota</taxon>
        <taxon>Alphaproteobacteria</taxon>
        <taxon>Hyphomicrobiales</taxon>
        <taxon>Methylobacteriaceae</taxon>
        <taxon>Methylobacterium</taxon>
    </lineage>
</organism>
<feature type="transmembrane region" description="Helical" evidence="1">
    <location>
        <begin position="328"/>
        <end position="348"/>
    </location>
</feature>
<dbReference type="OrthoDB" id="7975584at2"/>
<name>A0A6L3T6T9_9HYPH</name>
<reference evidence="2 3" key="1">
    <citation type="submission" date="2019-09" db="EMBL/GenBank/DDBJ databases">
        <title>YIM 48816 draft genome.</title>
        <authorList>
            <person name="Jiang L."/>
        </authorList>
    </citation>
    <scope>NUCLEOTIDE SEQUENCE [LARGE SCALE GENOMIC DNA]</scope>
    <source>
        <strain evidence="2 3">YIM 48816</strain>
    </source>
</reference>
<keyword evidence="3" id="KW-1185">Reference proteome</keyword>
<evidence type="ECO:0008006" key="4">
    <source>
        <dbReference type="Google" id="ProtNLM"/>
    </source>
</evidence>
<keyword evidence="1" id="KW-0812">Transmembrane</keyword>
<proteinExistence type="predicted"/>
<evidence type="ECO:0000313" key="3">
    <source>
        <dbReference type="Proteomes" id="UP000474159"/>
    </source>
</evidence>
<protein>
    <recommendedName>
        <fullName evidence="4">Glycosyltransferase RgtA/B/C/D-like domain-containing protein</fullName>
    </recommendedName>
</protein>
<feature type="transmembrane region" description="Helical" evidence="1">
    <location>
        <begin position="151"/>
        <end position="174"/>
    </location>
</feature>
<feature type="transmembrane region" description="Helical" evidence="1">
    <location>
        <begin position="269"/>
        <end position="287"/>
    </location>
</feature>
<keyword evidence="1" id="KW-1133">Transmembrane helix</keyword>
<gene>
    <name evidence="2" type="ORF">F6X53_12015</name>
</gene>
<feature type="transmembrane region" description="Helical" evidence="1">
    <location>
        <begin position="110"/>
        <end position="139"/>
    </location>
</feature>
<feature type="transmembrane region" description="Helical" evidence="1">
    <location>
        <begin position="299"/>
        <end position="316"/>
    </location>
</feature>
<sequence length="501" mass="53902">MLFAGLFVLALLPVLAVPIPAMADYPNHLARMYLLVRDGTPAESPIYRVVWTLAPNLALDLVVPRLARVMSVEAATRLFLLASQVLTVTGAVAIELAVKRRFALSGFIALMVLYSVPFAWGFLNFQFGLGVGLWGIAAWLALPERARLRRFALHALVVGVLFAAHLFALGIYGFTLGLHELWRAWSRRAPRGESALRFGTLALPALALLGLMLAAGGTVGEAGNRWHLALKPFWLFASLNGYSLPLSAACSAALAILIYALARAGALRLAESGAWILVGLGLLYLAVPSTLLDTAFVDLRILVAAALILPAFLTVVPPSRRLARGAALLVLAVILANLGLALTVALSYRATYAALIAGFGRLEKGARVLIAESGEGGNPPMADLAAYPMYNAPTLAVHYADAFVPTLFTSAGKQPLAPREPYLRLAVPYGAPIPVTRLRDLAEGASPPDVPAYARFWQRDFTDLYVLGPAAPNPMPDRLEFREADPRFTVYRIRRAEGLGR</sequence>
<feature type="transmembrane region" description="Helical" evidence="1">
    <location>
        <begin position="78"/>
        <end position="98"/>
    </location>
</feature>
<comment type="caution">
    <text evidence="2">The sequence shown here is derived from an EMBL/GenBank/DDBJ whole genome shotgun (WGS) entry which is preliminary data.</text>
</comment>
<evidence type="ECO:0000256" key="1">
    <source>
        <dbReference type="SAM" id="Phobius"/>
    </source>
</evidence>
<dbReference type="AlphaFoldDB" id="A0A6L3T6T9"/>
<keyword evidence="1" id="KW-0472">Membrane</keyword>
<dbReference type="EMBL" id="VZZK01000010">
    <property type="protein sequence ID" value="KAB1079177.1"/>
    <property type="molecule type" value="Genomic_DNA"/>
</dbReference>
<feature type="transmembrane region" description="Helical" evidence="1">
    <location>
        <begin position="239"/>
        <end position="262"/>
    </location>
</feature>
<dbReference type="Proteomes" id="UP000474159">
    <property type="component" value="Unassembled WGS sequence"/>
</dbReference>
<accession>A0A6L3T6T9</accession>
<feature type="transmembrane region" description="Helical" evidence="1">
    <location>
        <begin position="195"/>
        <end position="219"/>
    </location>
</feature>